<accession>A0AAV7K853</accession>
<gene>
    <name evidence="6" type="ORF">LOD99_122</name>
</gene>
<keyword evidence="3" id="KW-0804">Transcription</keyword>
<protein>
    <recommendedName>
        <fullName evidence="5">Basic leucine zipper domain-containing protein</fullName>
    </recommendedName>
</protein>
<proteinExistence type="predicted"/>
<dbReference type="EMBL" id="JAKMXF010000111">
    <property type="protein sequence ID" value="KAI6657374.1"/>
    <property type="molecule type" value="Genomic_DNA"/>
</dbReference>
<organism evidence="6 7">
    <name type="scientific">Oopsacas minuta</name>
    <dbReference type="NCBI Taxonomy" id="111878"/>
    <lineage>
        <taxon>Eukaryota</taxon>
        <taxon>Metazoa</taxon>
        <taxon>Porifera</taxon>
        <taxon>Hexactinellida</taxon>
        <taxon>Hexasterophora</taxon>
        <taxon>Lyssacinosida</taxon>
        <taxon>Leucopsacidae</taxon>
        <taxon>Oopsacas</taxon>
    </lineage>
</organism>
<evidence type="ECO:0000256" key="2">
    <source>
        <dbReference type="ARBA" id="ARBA00023125"/>
    </source>
</evidence>
<evidence type="ECO:0000256" key="1">
    <source>
        <dbReference type="ARBA" id="ARBA00023015"/>
    </source>
</evidence>
<evidence type="ECO:0000313" key="6">
    <source>
        <dbReference type="EMBL" id="KAI6657374.1"/>
    </source>
</evidence>
<keyword evidence="1" id="KW-0805">Transcription regulation</keyword>
<keyword evidence="7" id="KW-1185">Reference proteome</keyword>
<evidence type="ECO:0000256" key="3">
    <source>
        <dbReference type="ARBA" id="ARBA00023163"/>
    </source>
</evidence>
<name>A0AAV7K853_9METZ</name>
<feature type="domain" description="Basic leucine zipper" evidence="5">
    <location>
        <begin position="35"/>
        <end position="118"/>
    </location>
</feature>
<keyword evidence="2" id="KW-0238">DNA-binding</keyword>
<evidence type="ECO:0000256" key="4">
    <source>
        <dbReference type="SAM" id="Coils"/>
    </source>
</evidence>
<dbReference type="InterPro" id="IPR004826">
    <property type="entry name" value="bZIP_Maf"/>
</dbReference>
<sequence>MICGPILVDNWQRWKEYFHTTKIESLMFLIDLKKIETVEYREIKKVLECDSISVSDKNKIKKERKLANNRRAARNFRERGLKTEFSDIKSVETLKKVKDSLLREKERLLKETEYYKERIVVFEAEY</sequence>
<keyword evidence="4" id="KW-0175">Coiled coil</keyword>
<reference evidence="6 7" key="1">
    <citation type="journal article" date="2023" name="BMC Biol.">
        <title>The compact genome of the sponge Oopsacas minuta (Hexactinellida) is lacking key metazoan core genes.</title>
        <authorList>
            <person name="Santini S."/>
            <person name="Schenkelaars Q."/>
            <person name="Jourda C."/>
            <person name="Duchesne M."/>
            <person name="Belahbib H."/>
            <person name="Rocher C."/>
            <person name="Selva M."/>
            <person name="Riesgo A."/>
            <person name="Vervoort M."/>
            <person name="Leys S.P."/>
            <person name="Kodjabachian L."/>
            <person name="Le Bivic A."/>
            <person name="Borchiellini C."/>
            <person name="Claverie J.M."/>
            <person name="Renard E."/>
        </authorList>
    </citation>
    <scope>NUCLEOTIDE SEQUENCE [LARGE SCALE GENOMIC DNA]</scope>
    <source>
        <strain evidence="6">SPO-2</strain>
    </source>
</reference>
<feature type="coiled-coil region" evidence="4">
    <location>
        <begin position="91"/>
        <end position="118"/>
    </location>
</feature>
<dbReference type="GO" id="GO:0003677">
    <property type="term" value="F:DNA binding"/>
    <property type="evidence" value="ECO:0007669"/>
    <property type="project" value="UniProtKB-KW"/>
</dbReference>
<comment type="caution">
    <text evidence="6">The sequence shown here is derived from an EMBL/GenBank/DDBJ whole genome shotgun (WGS) entry which is preliminary data.</text>
</comment>
<evidence type="ECO:0000259" key="5">
    <source>
        <dbReference type="Pfam" id="PF03131"/>
    </source>
</evidence>
<dbReference type="AlphaFoldDB" id="A0AAV7K853"/>
<dbReference type="GO" id="GO:0006355">
    <property type="term" value="P:regulation of DNA-templated transcription"/>
    <property type="evidence" value="ECO:0007669"/>
    <property type="project" value="InterPro"/>
</dbReference>
<dbReference type="Pfam" id="PF03131">
    <property type="entry name" value="bZIP_Maf"/>
    <property type="match status" value="1"/>
</dbReference>
<dbReference type="Proteomes" id="UP001165289">
    <property type="component" value="Unassembled WGS sequence"/>
</dbReference>
<evidence type="ECO:0000313" key="7">
    <source>
        <dbReference type="Proteomes" id="UP001165289"/>
    </source>
</evidence>